<reference evidence="2" key="2">
    <citation type="submission" date="2025-05" db="UniProtKB">
        <authorList>
            <consortium name="EnsemblMetazoa"/>
        </authorList>
    </citation>
    <scope>IDENTIFICATION</scope>
    <source>
        <strain evidence="2">Foshan</strain>
    </source>
</reference>
<dbReference type="GeneID" id="109429266"/>
<sequence length="157" mass="17470">MLQVKIVQDNDKRTLFTVNTEKDGYPSPEWLIKASTVANDSDYLFVKELMLFLWPKGIDRHATTSGRTSNNPKGAKKVQTDTEETAGPSKKASTAASGDPSVQIDPEKVNFIKDCLFQRREILGDDHGMANSLAKKAVQHINRVLANNPNMKNNNKI</sequence>
<dbReference type="EnsemblMetazoa" id="AALFPA23_023733.R35366">
    <property type="protein sequence ID" value="AALFPA23_023733.P35366"/>
    <property type="gene ID" value="AALFPA23_023733"/>
</dbReference>
<name>A0ABM2A251_AEDAL</name>
<evidence type="ECO:0000313" key="2">
    <source>
        <dbReference type="EnsemblMetazoa" id="AALFPA23_023733.P35366"/>
    </source>
</evidence>
<protein>
    <recommendedName>
        <fullName evidence="4">BEN domain-containing protein</fullName>
    </recommendedName>
</protein>
<evidence type="ECO:0000313" key="3">
    <source>
        <dbReference type="Proteomes" id="UP000069940"/>
    </source>
</evidence>
<reference evidence="3" key="1">
    <citation type="journal article" date="2015" name="Proc. Natl. Acad. Sci. U.S.A.">
        <title>Genome sequence of the Asian Tiger mosquito, Aedes albopictus, reveals insights into its biology, genetics, and evolution.</title>
        <authorList>
            <person name="Chen X.G."/>
            <person name="Jiang X."/>
            <person name="Gu J."/>
            <person name="Xu M."/>
            <person name="Wu Y."/>
            <person name="Deng Y."/>
            <person name="Zhang C."/>
            <person name="Bonizzoni M."/>
            <person name="Dermauw W."/>
            <person name="Vontas J."/>
            <person name="Armbruster P."/>
            <person name="Huang X."/>
            <person name="Yang Y."/>
            <person name="Zhang H."/>
            <person name="He W."/>
            <person name="Peng H."/>
            <person name="Liu Y."/>
            <person name="Wu K."/>
            <person name="Chen J."/>
            <person name="Lirakis M."/>
            <person name="Topalis P."/>
            <person name="Van Leeuwen T."/>
            <person name="Hall A.B."/>
            <person name="Jiang X."/>
            <person name="Thorpe C."/>
            <person name="Mueller R.L."/>
            <person name="Sun C."/>
            <person name="Waterhouse R.M."/>
            <person name="Yan G."/>
            <person name="Tu Z.J."/>
            <person name="Fang X."/>
            <person name="James A.A."/>
        </authorList>
    </citation>
    <scope>NUCLEOTIDE SEQUENCE [LARGE SCALE GENOMIC DNA]</scope>
    <source>
        <strain evidence="3">Foshan</strain>
    </source>
</reference>
<accession>A0ABM2A251</accession>
<feature type="region of interest" description="Disordered" evidence="1">
    <location>
        <begin position="61"/>
        <end position="103"/>
    </location>
</feature>
<organism evidence="2 3">
    <name type="scientific">Aedes albopictus</name>
    <name type="common">Asian tiger mosquito</name>
    <name type="synonym">Stegomyia albopicta</name>
    <dbReference type="NCBI Taxonomy" id="7160"/>
    <lineage>
        <taxon>Eukaryota</taxon>
        <taxon>Metazoa</taxon>
        <taxon>Ecdysozoa</taxon>
        <taxon>Arthropoda</taxon>
        <taxon>Hexapoda</taxon>
        <taxon>Insecta</taxon>
        <taxon>Pterygota</taxon>
        <taxon>Neoptera</taxon>
        <taxon>Endopterygota</taxon>
        <taxon>Diptera</taxon>
        <taxon>Nematocera</taxon>
        <taxon>Culicoidea</taxon>
        <taxon>Culicidae</taxon>
        <taxon>Culicinae</taxon>
        <taxon>Aedini</taxon>
        <taxon>Aedes</taxon>
        <taxon>Stegomyia</taxon>
    </lineage>
</organism>
<keyword evidence="3" id="KW-1185">Reference proteome</keyword>
<feature type="compositionally biased region" description="Polar residues" evidence="1">
    <location>
        <begin position="63"/>
        <end position="72"/>
    </location>
</feature>
<evidence type="ECO:0008006" key="4">
    <source>
        <dbReference type="Google" id="ProtNLM"/>
    </source>
</evidence>
<dbReference type="RefSeq" id="XP_029728622.2">
    <property type="nucleotide sequence ID" value="XM_029872762.2"/>
</dbReference>
<proteinExistence type="predicted"/>
<evidence type="ECO:0000256" key="1">
    <source>
        <dbReference type="SAM" id="MobiDB-lite"/>
    </source>
</evidence>
<dbReference type="Proteomes" id="UP000069940">
    <property type="component" value="Unassembled WGS sequence"/>
</dbReference>